<dbReference type="InterPro" id="IPR027806">
    <property type="entry name" value="HARBI1_dom"/>
</dbReference>
<protein>
    <recommendedName>
        <fullName evidence="7">DDE Tnp4 domain-containing protein</fullName>
    </recommendedName>
</protein>
<evidence type="ECO:0000259" key="4">
    <source>
        <dbReference type="Pfam" id="PF26138"/>
    </source>
</evidence>
<dbReference type="EMBL" id="JANJYJ010000005">
    <property type="protein sequence ID" value="KAK3210956.1"/>
    <property type="molecule type" value="Genomic_DNA"/>
</dbReference>
<evidence type="ECO:0000313" key="5">
    <source>
        <dbReference type="EMBL" id="KAK3210956.1"/>
    </source>
</evidence>
<feature type="domain" description="DUF8040" evidence="4">
    <location>
        <begin position="36"/>
        <end position="113"/>
    </location>
</feature>
<gene>
    <name evidence="5" type="ORF">Dsin_015662</name>
</gene>
<evidence type="ECO:0000259" key="3">
    <source>
        <dbReference type="Pfam" id="PF13359"/>
    </source>
</evidence>
<organism evidence="5 6">
    <name type="scientific">Dipteronia sinensis</name>
    <dbReference type="NCBI Taxonomy" id="43782"/>
    <lineage>
        <taxon>Eukaryota</taxon>
        <taxon>Viridiplantae</taxon>
        <taxon>Streptophyta</taxon>
        <taxon>Embryophyta</taxon>
        <taxon>Tracheophyta</taxon>
        <taxon>Spermatophyta</taxon>
        <taxon>Magnoliopsida</taxon>
        <taxon>eudicotyledons</taxon>
        <taxon>Gunneridae</taxon>
        <taxon>Pentapetalae</taxon>
        <taxon>rosids</taxon>
        <taxon>malvids</taxon>
        <taxon>Sapindales</taxon>
        <taxon>Sapindaceae</taxon>
        <taxon>Hippocastanoideae</taxon>
        <taxon>Acereae</taxon>
        <taxon>Dipteronia</taxon>
    </lineage>
</organism>
<comment type="caution">
    <text evidence="5">The sequence shown here is derived from an EMBL/GenBank/DDBJ whole genome shotgun (WGS) entry which is preliminary data.</text>
</comment>
<evidence type="ECO:0000256" key="1">
    <source>
        <dbReference type="ARBA" id="ARBA00001968"/>
    </source>
</evidence>
<dbReference type="InterPro" id="IPR058353">
    <property type="entry name" value="DUF8040"/>
</dbReference>
<dbReference type="Proteomes" id="UP001281410">
    <property type="component" value="Unassembled WGS sequence"/>
</dbReference>
<evidence type="ECO:0008006" key="7">
    <source>
        <dbReference type="Google" id="ProtNLM"/>
    </source>
</evidence>
<name>A0AAE0ABL8_9ROSI</name>
<accession>A0AAE0ABL8</accession>
<feature type="domain" description="DDE Tnp4" evidence="3">
    <location>
        <begin position="137"/>
        <end position="207"/>
    </location>
</feature>
<dbReference type="Pfam" id="PF26138">
    <property type="entry name" value="DUF8040"/>
    <property type="match status" value="1"/>
</dbReference>
<sequence length="250" mass="29877">MDNSREENEIDQLICVCGRLIQVYLEKYVLKTPCMTSSQTCYIWLMEVLDGNESRSYNMFRIDKHAFVMLLNDVENIYKLKGSRNIRSPEILGMFLYILGQGIGNRNAKNVFTVPVRQKTLLGICRIPTNERFLEPYKCERYHLPHFRKGEEPTGHKEIFNHAHSSLRSIIEHIFGYRKRWSILRDMPSYSYEKQVKIVIATTVFHNYIRTYIQRDRDFDEIANYSSEDIKEEMKVHMKKMVREDEKWRS</sequence>
<proteinExistence type="predicted"/>
<comment type="cofactor">
    <cofactor evidence="1">
        <name>a divalent metal cation</name>
        <dbReference type="ChEBI" id="CHEBI:60240"/>
    </cofactor>
</comment>
<keyword evidence="6" id="KW-1185">Reference proteome</keyword>
<keyword evidence="2" id="KW-0479">Metal-binding</keyword>
<dbReference type="Pfam" id="PF13359">
    <property type="entry name" value="DDE_Tnp_4"/>
    <property type="match status" value="1"/>
</dbReference>
<dbReference type="GO" id="GO:0046872">
    <property type="term" value="F:metal ion binding"/>
    <property type="evidence" value="ECO:0007669"/>
    <property type="project" value="UniProtKB-KW"/>
</dbReference>
<reference evidence="5" key="1">
    <citation type="journal article" date="2023" name="Plant J.">
        <title>Genome sequences and population genomics provide insights into the demographic history, inbreeding, and mutation load of two 'living fossil' tree species of Dipteronia.</title>
        <authorList>
            <person name="Feng Y."/>
            <person name="Comes H.P."/>
            <person name="Chen J."/>
            <person name="Zhu S."/>
            <person name="Lu R."/>
            <person name="Zhang X."/>
            <person name="Li P."/>
            <person name="Qiu J."/>
            <person name="Olsen K.M."/>
            <person name="Qiu Y."/>
        </authorList>
    </citation>
    <scope>NUCLEOTIDE SEQUENCE</scope>
    <source>
        <strain evidence="5">NBL</strain>
    </source>
</reference>
<evidence type="ECO:0000313" key="6">
    <source>
        <dbReference type="Proteomes" id="UP001281410"/>
    </source>
</evidence>
<evidence type="ECO:0000256" key="2">
    <source>
        <dbReference type="ARBA" id="ARBA00022723"/>
    </source>
</evidence>
<dbReference type="AlphaFoldDB" id="A0AAE0ABL8"/>